<evidence type="ECO:0000259" key="5">
    <source>
        <dbReference type="SMART" id="SM00382"/>
    </source>
</evidence>
<dbReference type="Pfam" id="PF17758">
    <property type="entry name" value="Prot_ATP_ID_OB_N"/>
    <property type="match status" value="1"/>
</dbReference>
<accession>A0AA35R9M9</accession>
<dbReference type="AlphaFoldDB" id="A0AA35R9M9"/>
<dbReference type="InterPro" id="IPR003960">
    <property type="entry name" value="ATPase_AAA_CS"/>
</dbReference>
<dbReference type="Gene3D" id="2.40.50.140">
    <property type="entry name" value="Nucleic acid-binding proteins"/>
    <property type="match status" value="1"/>
</dbReference>
<keyword evidence="1 4" id="KW-0547">Nucleotide-binding</keyword>
<dbReference type="InterPro" id="IPR003959">
    <property type="entry name" value="ATPase_AAA_core"/>
</dbReference>
<dbReference type="InterPro" id="IPR003593">
    <property type="entry name" value="AAA+_ATPase"/>
</dbReference>
<protein>
    <submittedName>
        <fullName evidence="6">Proteasome-associated ATPase</fullName>
    </submittedName>
</protein>
<organism evidence="6 7">
    <name type="scientific">Geodia barretti</name>
    <name type="common">Barrett's horny sponge</name>
    <dbReference type="NCBI Taxonomy" id="519541"/>
    <lineage>
        <taxon>Eukaryota</taxon>
        <taxon>Metazoa</taxon>
        <taxon>Porifera</taxon>
        <taxon>Demospongiae</taxon>
        <taxon>Heteroscleromorpha</taxon>
        <taxon>Tetractinellida</taxon>
        <taxon>Astrophorina</taxon>
        <taxon>Geodiidae</taxon>
        <taxon>Geodia</taxon>
    </lineage>
</organism>
<keyword evidence="6" id="KW-0647">Proteasome</keyword>
<dbReference type="Gene3D" id="3.40.50.300">
    <property type="entry name" value="P-loop containing nucleotide triphosphate hydrolases"/>
    <property type="match status" value="1"/>
</dbReference>
<dbReference type="InterPro" id="IPR032501">
    <property type="entry name" value="Prot_ATP_ID_OB_2nd"/>
</dbReference>
<name>A0AA35R9M9_GEOBA</name>
<comment type="caution">
    <text evidence="6">The sequence shown here is derived from an EMBL/GenBank/DDBJ whole genome shotgun (WGS) entry which is preliminary data.</text>
</comment>
<evidence type="ECO:0000256" key="2">
    <source>
        <dbReference type="ARBA" id="ARBA00022840"/>
    </source>
</evidence>
<dbReference type="GO" id="GO:0005524">
    <property type="term" value="F:ATP binding"/>
    <property type="evidence" value="ECO:0007669"/>
    <property type="project" value="UniProtKB-KW"/>
</dbReference>
<dbReference type="InterPro" id="IPR027417">
    <property type="entry name" value="P-loop_NTPase"/>
</dbReference>
<keyword evidence="3" id="KW-0175">Coiled coil</keyword>
<reference evidence="6" key="1">
    <citation type="submission" date="2023-03" db="EMBL/GenBank/DDBJ databases">
        <authorList>
            <person name="Steffen K."/>
            <person name="Cardenas P."/>
        </authorList>
    </citation>
    <scope>NUCLEOTIDE SEQUENCE</scope>
</reference>
<dbReference type="Gene3D" id="1.10.8.60">
    <property type="match status" value="1"/>
</dbReference>
<dbReference type="InterPro" id="IPR050168">
    <property type="entry name" value="AAA_ATPase_domain"/>
</dbReference>
<dbReference type="SMART" id="SM00382">
    <property type="entry name" value="AAA"/>
    <property type="match status" value="1"/>
</dbReference>
<evidence type="ECO:0000256" key="1">
    <source>
        <dbReference type="ARBA" id="ARBA00022741"/>
    </source>
</evidence>
<keyword evidence="7" id="KW-1185">Reference proteome</keyword>
<dbReference type="Pfam" id="PF00004">
    <property type="entry name" value="AAA"/>
    <property type="match status" value="1"/>
</dbReference>
<sequence length="597" mass="66818">MGPNPDGNDLFVEDDEELEEELTPEEEAMSSGYALQLIHHIIAETPVDDRRRRWLLELRRSILNDEGEFQERIRSIQQEALRIHAEMEEQIEKLTAPANRIGTLLGLPKEDIARVIVGGSEYYANIDTELKASDLKKGFSVLLNDAFVVVGELGYNDAGPIAKIADVMPDGRIRVGQEPNAQSVILERSTDLIDTKLKPGDEVRIDSNFRVAVEHIAAKETDAYALEAVPNIPWSKVGGLNDTIQRIKDTIELPILHPKLFERFQYSAPKGFLLHGPPGCGKTLIGKATAYNLTQRLQKESGEDVEGCFLHIKGPEILNMWLGESERKVREIFQIAREKKEDGKLAFVFIDEAESILGTRRALRSHSISNTLVPMFCAEMDGIESLQDVVIILATNRPDLIDPAVLRPGRIDRKIKVTRPNAEAAKDIFRIYLTPELPIASLLDAENEAAPKEGETQPEVIPAEKAVADLIAQAVDEMFREDEDNRFLEVSLRSGRRDILYKGHLCSGAIIESIVQRAKESALKRAIQNPEKESGITRADLLDALAAEYHESEIFPPTEAVEDWLKLLDYDPANVVKITPIKTEKQERRRASGSRVI</sequence>
<proteinExistence type="inferred from homology"/>
<dbReference type="InterPro" id="IPR012340">
    <property type="entry name" value="NA-bd_OB-fold"/>
</dbReference>
<evidence type="ECO:0000313" key="6">
    <source>
        <dbReference type="EMBL" id="CAI8006197.1"/>
    </source>
</evidence>
<dbReference type="SUPFAM" id="SSF52540">
    <property type="entry name" value="P-loop containing nucleoside triphosphate hydrolases"/>
    <property type="match status" value="1"/>
</dbReference>
<dbReference type="GO" id="GO:0016887">
    <property type="term" value="F:ATP hydrolysis activity"/>
    <property type="evidence" value="ECO:0007669"/>
    <property type="project" value="InterPro"/>
</dbReference>
<gene>
    <name evidence="6" type="ORF">GBAR_LOCUS4597</name>
</gene>
<dbReference type="GO" id="GO:0000502">
    <property type="term" value="C:proteasome complex"/>
    <property type="evidence" value="ECO:0007669"/>
    <property type="project" value="UniProtKB-KW"/>
</dbReference>
<keyword evidence="2 4" id="KW-0067">ATP-binding</keyword>
<evidence type="ECO:0000256" key="3">
    <source>
        <dbReference type="ARBA" id="ARBA00023054"/>
    </source>
</evidence>
<dbReference type="PANTHER" id="PTHR23077:SF144">
    <property type="entry name" value="PROTEASOME-ASSOCIATED ATPASE"/>
    <property type="match status" value="1"/>
</dbReference>
<evidence type="ECO:0000313" key="7">
    <source>
        <dbReference type="Proteomes" id="UP001174909"/>
    </source>
</evidence>
<evidence type="ECO:0000256" key="4">
    <source>
        <dbReference type="RuleBase" id="RU003651"/>
    </source>
</evidence>
<dbReference type="EMBL" id="CASHTH010000667">
    <property type="protein sequence ID" value="CAI8006197.1"/>
    <property type="molecule type" value="Genomic_DNA"/>
</dbReference>
<comment type="similarity">
    <text evidence="4">Belongs to the AAA ATPase family.</text>
</comment>
<dbReference type="PROSITE" id="PS00674">
    <property type="entry name" value="AAA"/>
    <property type="match status" value="1"/>
</dbReference>
<dbReference type="Proteomes" id="UP001174909">
    <property type="component" value="Unassembled WGS sequence"/>
</dbReference>
<dbReference type="FunFam" id="3.40.50.300:FF:001025">
    <property type="entry name" value="ATPase family, AAA domain-containing 2B"/>
    <property type="match status" value="1"/>
</dbReference>
<dbReference type="PANTHER" id="PTHR23077">
    <property type="entry name" value="AAA-FAMILY ATPASE"/>
    <property type="match status" value="1"/>
</dbReference>
<feature type="domain" description="AAA+ ATPase" evidence="5">
    <location>
        <begin position="268"/>
        <end position="421"/>
    </location>
</feature>
<dbReference type="Pfam" id="PF16450">
    <property type="entry name" value="Prot_ATP_ID_OB_C"/>
    <property type="match status" value="1"/>
</dbReference>
<dbReference type="InterPro" id="IPR041626">
    <property type="entry name" value="Prot_ATP_ID_OB_N"/>
</dbReference>